<dbReference type="AlphaFoldDB" id="A0A8I1FS73"/>
<evidence type="ECO:0000256" key="9">
    <source>
        <dbReference type="ARBA" id="ARBA00022960"/>
    </source>
</evidence>
<dbReference type="Pfam" id="PF03717">
    <property type="entry name" value="PBP_dimer"/>
    <property type="match status" value="1"/>
</dbReference>
<keyword evidence="12 14" id="KW-0472">Membrane</keyword>
<dbReference type="HAMAP" id="MF_02081">
    <property type="entry name" value="MrdA_transpept"/>
    <property type="match status" value="1"/>
</dbReference>
<comment type="catalytic activity">
    <reaction evidence="14">
        <text>Preferential cleavage: (Ac)2-L-Lys-D-Ala-|-D-Ala. Also transpeptidation of peptidyl-alanyl moieties that are N-acyl substituents of D-alanine.</text>
        <dbReference type="EC" id="3.4.16.4"/>
    </reaction>
</comment>
<evidence type="ECO:0000256" key="13">
    <source>
        <dbReference type="ARBA" id="ARBA00023316"/>
    </source>
</evidence>
<dbReference type="UniPathway" id="UPA00219"/>
<comment type="caution">
    <text evidence="14">Lacks conserved residue(s) required for the propagation of feature annotation.</text>
</comment>
<reference evidence="18 19" key="1">
    <citation type="submission" date="2016-10" db="EMBL/GenBank/DDBJ databases">
        <authorList>
            <person name="Varghese N."/>
            <person name="Submissions S."/>
        </authorList>
    </citation>
    <scope>NUCLEOTIDE SEQUENCE [LARGE SCALE GENOMIC DNA]</scope>
    <source>
        <strain evidence="18 19">BS3667</strain>
    </source>
</reference>
<protein>
    <recommendedName>
        <fullName evidence="14">Peptidoglycan D,D-transpeptidase MrdA</fullName>
        <ecNumber evidence="14">3.4.16.4</ecNumber>
    </recommendedName>
    <alternativeName>
        <fullName evidence="14">Penicillin-binding protein 2</fullName>
        <shortName evidence="14">PBP-2</shortName>
    </alternativeName>
</protein>
<organism evidence="17 20">
    <name type="scientific">Pseudomonas psychrophila</name>
    <dbReference type="NCBI Taxonomy" id="122355"/>
    <lineage>
        <taxon>Bacteria</taxon>
        <taxon>Pseudomonadati</taxon>
        <taxon>Pseudomonadota</taxon>
        <taxon>Gammaproteobacteria</taxon>
        <taxon>Pseudomonadales</taxon>
        <taxon>Pseudomonadaceae</taxon>
        <taxon>Pseudomonas</taxon>
    </lineage>
</organism>
<dbReference type="InterPro" id="IPR005311">
    <property type="entry name" value="PBP_dimer"/>
</dbReference>
<dbReference type="GeneID" id="96618932"/>
<dbReference type="SUPFAM" id="SSF56519">
    <property type="entry name" value="Penicillin binding protein dimerisation domain"/>
    <property type="match status" value="1"/>
</dbReference>
<feature type="domain" description="Penicillin-binding protein transpeptidase" evidence="15">
    <location>
        <begin position="268"/>
        <end position="604"/>
    </location>
</feature>
<keyword evidence="19" id="KW-1185">Reference proteome</keyword>
<keyword evidence="6 14" id="KW-0645">Protease</keyword>
<feature type="domain" description="Penicillin-binding protein dimerisation" evidence="16">
    <location>
        <begin position="63"/>
        <end position="236"/>
    </location>
</feature>
<dbReference type="GO" id="GO:0005886">
    <property type="term" value="C:plasma membrane"/>
    <property type="evidence" value="ECO:0007669"/>
    <property type="project" value="UniProtKB-SubCell"/>
</dbReference>
<keyword evidence="8 14" id="KW-0378">Hydrolase</keyword>
<dbReference type="InterPro" id="IPR050515">
    <property type="entry name" value="Beta-lactam/transpept"/>
</dbReference>
<dbReference type="InterPro" id="IPR001460">
    <property type="entry name" value="PCN-bd_Tpept"/>
</dbReference>
<evidence type="ECO:0000256" key="1">
    <source>
        <dbReference type="ARBA" id="ARBA00004167"/>
    </source>
</evidence>
<dbReference type="GO" id="GO:0009002">
    <property type="term" value="F:serine-type D-Ala-D-Ala carboxypeptidase activity"/>
    <property type="evidence" value="ECO:0007669"/>
    <property type="project" value="UniProtKB-UniRule"/>
</dbReference>
<dbReference type="GO" id="GO:0009252">
    <property type="term" value="P:peptidoglycan biosynthetic process"/>
    <property type="evidence" value="ECO:0007669"/>
    <property type="project" value="UniProtKB-UniRule"/>
</dbReference>
<dbReference type="GO" id="GO:0071555">
    <property type="term" value="P:cell wall organization"/>
    <property type="evidence" value="ECO:0007669"/>
    <property type="project" value="UniProtKB-KW"/>
</dbReference>
<evidence type="ECO:0000256" key="12">
    <source>
        <dbReference type="ARBA" id="ARBA00023136"/>
    </source>
</evidence>
<dbReference type="InterPro" id="IPR012338">
    <property type="entry name" value="Beta-lactam/transpept-like"/>
</dbReference>
<dbReference type="EMBL" id="JAEKCZ010000004">
    <property type="protein sequence ID" value="MBJ2256055.1"/>
    <property type="molecule type" value="Genomic_DNA"/>
</dbReference>
<keyword evidence="4 14" id="KW-0997">Cell inner membrane</keyword>
<reference evidence="17" key="2">
    <citation type="submission" date="2020-12" db="EMBL/GenBank/DDBJ databases">
        <title>Antibiotic resistance and phylogeny of Pseudomonas spp. isolated over three decades from chicken meat in the Norwegian food chain.</title>
        <authorList>
            <person name="Moen B."/>
        </authorList>
    </citation>
    <scope>NUCLEOTIDE SEQUENCE</scope>
    <source>
        <strain evidence="17">MF6762</strain>
    </source>
</reference>
<dbReference type="GO" id="GO:0008658">
    <property type="term" value="F:penicillin binding"/>
    <property type="evidence" value="ECO:0007669"/>
    <property type="project" value="UniProtKB-UniRule"/>
</dbReference>
<keyword evidence="11 14" id="KW-1133">Transmembrane helix</keyword>
<evidence type="ECO:0000313" key="20">
    <source>
        <dbReference type="Proteomes" id="UP000658390"/>
    </source>
</evidence>
<evidence type="ECO:0000256" key="10">
    <source>
        <dbReference type="ARBA" id="ARBA00022984"/>
    </source>
</evidence>
<dbReference type="GO" id="GO:0008360">
    <property type="term" value="P:regulation of cell shape"/>
    <property type="evidence" value="ECO:0007669"/>
    <property type="project" value="UniProtKB-KW"/>
</dbReference>
<evidence type="ECO:0000256" key="6">
    <source>
        <dbReference type="ARBA" id="ARBA00022670"/>
    </source>
</evidence>
<dbReference type="Gene3D" id="3.90.1310.10">
    <property type="entry name" value="Penicillin-binding protein 2a (Domain 2)"/>
    <property type="match status" value="1"/>
</dbReference>
<comment type="similarity">
    <text evidence="14">Belongs to the transpeptidase family. MrdA subfamily.</text>
</comment>
<keyword evidence="9 14" id="KW-0133">Cell shape</keyword>
<sequence length="631" mass="70251">MSQPIRLKDHEKDSRLVRGRVVVGAFVVVGLICVLLARLYYLQVVQYEYHSTLSENNRVHVQPIPPTRGLIFDRNGVVIADNRPSFSLSMTRERSGDWQQVLDVIVEVLQLAPEDRALFEKRMKQGRRPFEPVPILFELNEEQIARIAVNQFRLPGVEVVAQLVRHYPQGAHFAHSVGYMGRINEKELKTLDPVNYSGTHHIGKTGIERFYEAELHGQVGYEEVETNARGRVLRVLKRTDPIPGKDIVLSLDIKLQEAAEEALAGRRGAVVALNPMTGEVLAMVSQPSFDPNLFVTGISFKAYAELRDSIDRPLFNRILRGLYPPGSTIKPAVAIAGLDSGVITGSSRVYDPGYYQLPNYDHKYRNWNRTGDGYVDLDTAIMRSNDTYFYDLAHKLGIDRLSTYMNQFGIGRKVSLDMFEESAGLMPSREWKRATRRQAWFPGETLILGIGQGYMQSTPLQLAQATALIASKGKWIRPHLAKTIEGVPPVDPDPVPDIVLRDPSNWAKVNHGMQQVVHGARGTARVAGVGAQYLIAGKSGTAQVVAIKQGEKYDRSKVQERHRDHALFVGFAPANNPQITVSVMIENGEAGSRVASPVVRKVMDAWLLGEDGKLKPEYGGPVKAEVPADDQ</sequence>
<evidence type="ECO:0000259" key="16">
    <source>
        <dbReference type="Pfam" id="PF03717"/>
    </source>
</evidence>
<evidence type="ECO:0000256" key="14">
    <source>
        <dbReference type="HAMAP-Rule" id="MF_02081"/>
    </source>
</evidence>
<dbReference type="GO" id="GO:0071972">
    <property type="term" value="F:peptidoglycan L,D-transpeptidase activity"/>
    <property type="evidence" value="ECO:0007669"/>
    <property type="project" value="TreeGrafter"/>
</dbReference>
<dbReference type="RefSeq" id="WP_037031989.1">
    <property type="nucleotide sequence ID" value="NZ_ATLR01000014.1"/>
</dbReference>
<keyword evidence="5 14" id="KW-0121">Carboxypeptidase</keyword>
<evidence type="ECO:0000256" key="7">
    <source>
        <dbReference type="ARBA" id="ARBA00022692"/>
    </source>
</evidence>
<evidence type="ECO:0000313" key="18">
    <source>
        <dbReference type="EMBL" id="SDU35983.1"/>
    </source>
</evidence>
<keyword evidence="7 14" id="KW-0812">Transmembrane</keyword>
<feature type="transmembrane region" description="Helical" evidence="14">
    <location>
        <begin position="21"/>
        <end position="41"/>
    </location>
</feature>
<dbReference type="PANTHER" id="PTHR30627:SF2">
    <property type="entry name" value="PEPTIDOGLYCAN D,D-TRANSPEPTIDASE MRDA"/>
    <property type="match status" value="1"/>
</dbReference>
<evidence type="ECO:0000256" key="2">
    <source>
        <dbReference type="ARBA" id="ARBA00004236"/>
    </source>
</evidence>
<dbReference type="GO" id="GO:0006508">
    <property type="term" value="P:proteolysis"/>
    <property type="evidence" value="ECO:0007669"/>
    <property type="project" value="UniProtKB-KW"/>
</dbReference>
<dbReference type="InterPro" id="IPR036138">
    <property type="entry name" value="PBP_dimer_sf"/>
</dbReference>
<evidence type="ECO:0000256" key="8">
    <source>
        <dbReference type="ARBA" id="ARBA00022801"/>
    </source>
</evidence>
<keyword evidence="13 14" id="KW-0961">Cell wall biogenesis/degradation</keyword>
<dbReference type="OrthoDB" id="9766847at2"/>
<evidence type="ECO:0000256" key="3">
    <source>
        <dbReference type="ARBA" id="ARBA00022475"/>
    </source>
</evidence>
<dbReference type="Proteomes" id="UP000658390">
    <property type="component" value="Unassembled WGS sequence"/>
</dbReference>
<name>A0A8I1FS73_9PSED</name>
<dbReference type="Gene3D" id="3.30.1390.30">
    <property type="entry name" value="Penicillin-binding protein 2a, domain 3"/>
    <property type="match status" value="1"/>
</dbReference>
<proteinExistence type="inferred from homology"/>
<evidence type="ECO:0000259" key="15">
    <source>
        <dbReference type="Pfam" id="PF00905"/>
    </source>
</evidence>
<evidence type="ECO:0000256" key="4">
    <source>
        <dbReference type="ARBA" id="ARBA00022519"/>
    </source>
</evidence>
<evidence type="ECO:0000256" key="5">
    <source>
        <dbReference type="ARBA" id="ARBA00022645"/>
    </source>
</evidence>
<evidence type="ECO:0000313" key="17">
    <source>
        <dbReference type="EMBL" id="MBJ2256055.1"/>
    </source>
</evidence>
<dbReference type="Pfam" id="PF00905">
    <property type="entry name" value="Transpeptidase"/>
    <property type="match status" value="1"/>
</dbReference>
<evidence type="ECO:0000256" key="11">
    <source>
        <dbReference type="ARBA" id="ARBA00022989"/>
    </source>
</evidence>
<evidence type="ECO:0000313" key="19">
    <source>
        <dbReference type="Proteomes" id="UP000182058"/>
    </source>
</evidence>
<comment type="function">
    <text evidence="14">Catalyzes cross-linking of the peptidoglycan cell wall.</text>
</comment>
<dbReference type="Gene3D" id="3.40.710.10">
    <property type="entry name" value="DD-peptidase/beta-lactamase superfamily"/>
    <property type="match status" value="1"/>
</dbReference>
<dbReference type="EC" id="3.4.16.4" evidence="14"/>
<comment type="subcellular location">
    <subcellularLocation>
        <location evidence="14">Cell inner membrane</location>
        <topology evidence="14">Single-pass membrane protein</topology>
    </subcellularLocation>
    <subcellularLocation>
        <location evidence="2">Cell membrane</location>
    </subcellularLocation>
    <subcellularLocation>
        <location evidence="1">Membrane</location>
        <topology evidence="1">Single-pass membrane protein</topology>
    </subcellularLocation>
</comment>
<comment type="pathway">
    <text evidence="14">Cell wall biogenesis; peptidoglycan biosynthesis.</text>
</comment>
<dbReference type="SUPFAM" id="SSF56601">
    <property type="entry name" value="beta-lactamase/transpeptidase-like"/>
    <property type="match status" value="1"/>
</dbReference>
<dbReference type="PANTHER" id="PTHR30627">
    <property type="entry name" value="PEPTIDOGLYCAN D,D-TRANSPEPTIDASE"/>
    <property type="match status" value="1"/>
</dbReference>
<keyword evidence="10 14" id="KW-0573">Peptidoglycan synthesis</keyword>
<feature type="active site" description="Acyl-ester intermediate" evidence="14">
    <location>
        <position position="327"/>
    </location>
</feature>
<dbReference type="NCBIfam" id="TIGR03423">
    <property type="entry name" value="pbp2_mrdA"/>
    <property type="match status" value="1"/>
</dbReference>
<gene>
    <name evidence="14 17" type="primary">mrdA</name>
    <name evidence="17" type="ORF">JFT45_05910</name>
    <name evidence="18" type="ORF">SAMN04490201_1242</name>
</gene>
<dbReference type="InterPro" id="IPR017790">
    <property type="entry name" value="Penicillin-binding_protein_2"/>
</dbReference>
<keyword evidence="3 14" id="KW-1003">Cell membrane</keyword>
<dbReference type="Proteomes" id="UP000182058">
    <property type="component" value="Chromosome I"/>
</dbReference>
<dbReference type="EMBL" id="LT629795">
    <property type="protein sequence ID" value="SDU35983.1"/>
    <property type="molecule type" value="Genomic_DNA"/>
</dbReference>
<accession>A0A8I1FS73</accession>